<evidence type="ECO:0000256" key="3">
    <source>
        <dbReference type="ARBA" id="ARBA00007532"/>
    </source>
</evidence>
<proteinExistence type="inferred from homology"/>
<evidence type="ECO:0000259" key="15">
    <source>
        <dbReference type="Pfam" id="PF07992"/>
    </source>
</evidence>
<keyword evidence="7" id="KW-0285">Flavoprotein</keyword>
<sequence length="464" mass="50867">MEPYDLVVIGSGPAGRRAAVQAAKLGKSVLVVEGRRRVGGVSVHTGTIPSKTLRETVLNLSGWRERGFYGRSYRVKKDIDGSDLGTRLNKTLEHEVDVLEHQFQRNGVRTMSGFARFLDPHRVAITSPDESELIVQGEKILIAVGTAPYRPADIPFDDVSILDSDAVIEAPRVPRSLTVVGAGVIGIEYATIFSALDVAVTLVEPRTTFLDFIDREIIEEFIHQLRDRGMIIRLGSPVSTVEKDDSGKVVTTLEDGRAIRTDMLLYAAGRVGATATLGLDTCGLETDRRGRLTVDPATFQTSVPHIYAAGDVIGFPSLASTSMEQGRIAACHAFNLPMPPAPQYFPYGIYAVPEISTVGMSEQEVREKGIKYECGVARFRETSRGHIMGLDQGLMKMIFSLKTRRLLGVHILGEGATELIHIGQAVLNLHGTLDYFIENTFNYPTLAEAYKIAALDAWNRMPRV</sequence>
<feature type="binding site" evidence="13">
    <location>
        <position position="311"/>
    </location>
    <ligand>
        <name>FAD</name>
        <dbReference type="ChEBI" id="CHEBI:57692"/>
    </ligand>
</feature>
<dbReference type="PANTHER" id="PTHR22912">
    <property type="entry name" value="DISULFIDE OXIDOREDUCTASE"/>
    <property type="match status" value="1"/>
</dbReference>
<evidence type="ECO:0000256" key="11">
    <source>
        <dbReference type="ARBA" id="ARBA00023027"/>
    </source>
</evidence>
<feature type="binding site" evidence="13">
    <location>
        <position position="269"/>
    </location>
    <ligand>
        <name>NAD(+)</name>
        <dbReference type="ChEBI" id="CHEBI:57540"/>
    </ligand>
</feature>
<dbReference type="OrthoDB" id="7495837at2"/>
<feature type="binding site" evidence="13">
    <location>
        <position position="51"/>
    </location>
    <ligand>
        <name>FAD</name>
        <dbReference type="ChEBI" id="CHEBI:57692"/>
    </ligand>
</feature>
<dbReference type="FunFam" id="3.30.390.30:FF:000001">
    <property type="entry name" value="Dihydrolipoyl dehydrogenase"/>
    <property type="match status" value="1"/>
</dbReference>
<dbReference type="GO" id="GO:0004148">
    <property type="term" value="F:dihydrolipoyl dehydrogenase (NADH) activity"/>
    <property type="evidence" value="ECO:0007669"/>
    <property type="project" value="TreeGrafter"/>
</dbReference>
<feature type="binding site" evidence="13">
    <location>
        <begin position="181"/>
        <end position="188"/>
    </location>
    <ligand>
        <name>NAD(+)</name>
        <dbReference type="ChEBI" id="CHEBI:57540"/>
    </ligand>
</feature>
<comment type="function">
    <text evidence="1">Conversion of NADPH, generated by peripheral catabolic pathways, to NADH, which can enter the respiratory chain for energy generation.</text>
</comment>
<dbReference type="GO" id="GO:0005829">
    <property type="term" value="C:cytosol"/>
    <property type="evidence" value="ECO:0007669"/>
    <property type="project" value="TreeGrafter"/>
</dbReference>
<organism evidence="16 17">
    <name type="scientific">Sphingobium phenoxybenzoativorans</name>
    <dbReference type="NCBI Taxonomy" id="1592790"/>
    <lineage>
        <taxon>Bacteria</taxon>
        <taxon>Pseudomonadati</taxon>
        <taxon>Pseudomonadota</taxon>
        <taxon>Alphaproteobacteria</taxon>
        <taxon>Sphingomonadales</taxon>
        <taxon>Sphingomonadaceae</taxon>
        <taxon>Sphingobium</taxon>
    </lineage>
</organism>
<evidence type="ECO:0000256" key="2">
    <source>
        <dbReference type="ARBA" id="ARBA00004496"/>
    </source>
</evidence>
<keyword evidence="11 13" id="KW-0520">NAD</keyword>
<keyword evidence="17" id="KW-1185">Reference proteome</keyword>
<evidence type="ECO:0000313" key="17">
    <source>
        <dbReference type="Proteomes" id="UP000681425"/>
    </source>
</evidence>
<name>A0A975KBG4_9SPHN</name>
<dbReference type="InterPro" id="IPR001100">
    <property type="entry name" value="Pyr_nuc-diS_OxRdtase"/>
</dbReference>
<dbReference type="Pfam" id="PF02852">
    <property type="entry name" value="Pyr_redox_dim"/>
    <property type="match status" value="1"/>
</dbReference>
<comment type="similarity">
    <text evidence="3">Belongs to the class-I pyridine nucleotide-disulfide oxidoreductase family.</text>
</comment>
<keyword evidence="6" id="KW-0963">Cytoplasm</keyword>
<evidence type="ECO:0000256" key="8">
    <source>
        <dbReference type="ARBA" id="ARBA00022827"/>
    </source>
</evidence>
<dbReference type="GO" id="GO:0003957">
    <property type="term" value="F:NAD(P)+ transhydrogenase (Si-specific) activity"/>
    <property type="evidence" value="ECO:0007669"/>
    <property type="project" value="UniProtKB-EC"/>
</dbReference>
<dbReference type="InterPro" id="IPR036188">
    <property type="entry name" value="FAD/NAD-bd_sf"/>
</dbReference>
<accession>A0A975KBG4</accession>
<dbReference type="Gene3D" id="3.30.390.30">
    <property type="match status" value="1"/>
</dbReference>
<evidence type="ECO:0000313" key="16">
    <source>
        <dbReference type="EMBL" id="QUT08318.1"/>
    </source>
</evidence>
<dbReference type="KEGG" id="spph:KFK14_16890"/>
<gene>
    <name evidence="16" type="primary">sthA</name>
    <name evidence="16" type="ORF">KFK14_16890</name>
</gene>
<dbReference type="Pfam" id="PF07992">
    <property type="entry name" value="Pyr_redox_2"/>
    <property type="match status" value="1"/>
</dbReference>
<dbReference type="InterPro" id="IPR016156">
    <property type="entry name" value="FAD/NAD-linked_Rdtase_dimer_sf"/>
</dbReference>
<feature type="binding site" evidence="13">
    <location>
        <position position="204"/>
    </location>
    <ligand>
        <name>NAD(+)</name>
        <dbReference type="ChEBI" id="CHEBI:57540"/>
    </ligand>
</feature>
<evidence type="ECO:0000256" key="12">
    <source>
        <dbReference type="ARBA" id="ARBA00031183"/>
    </source>
</evidence>
<dbReference type="GO" id="GO:0050660">
    <property type="term" value="F:flavin adenine dinucleotide binding"/>
    <property type="evidence" value="ECO:0007669"/>
    <property type="project" value="TreeGrafter"/>
</dbReference>
<dbReference type="InterPro" id="IPR050151">
    <property type="entry name" value="Class-I_Pyr_Nuc-Dis_Oxidored"/>
</dbReference>
<keyword evidence="13" id="KW-0547">Nucleotide-binding</keyword>
<evidence type="ECO:0000259" key="14">
    <source>
        <dbReference type="Pfam" id="PF02852"/>
    </source>
</evidence>
<keyword evidence="9" id="KW-0521">NADP</keyword>
<protein>
    <recommendedName>
        <fullName evidence="5">Soluble pyridine nucleotide transhydrogenase</fullName>
        <ecNumber evidence="4">1.6.1.1</ecNumber>
    </recommendedName>
    <alternativeName>
        <fullName evidence="12">NAD(P)(+) transhydrogenase [B-specific]</fullName>
    </alternativeName>
</protein>
<feature type="domain" description="Pyridine nucleotide-disulphide oxidoreductase dimerisation" evidence="14">
    <location>
        <begin position="346"/>
        <end position="453"/>
    </location>
</feature>
<evidence type="ECO:0000256" key="5">
    <source>
        <dbReference type="ARBA" id="ARBA00016603"/>
    </source>
</evidence>
<dbReference type="InterPro" id="IPR004099">
    <property type="entry name" value="Pyr_nucl-diS_OxRdtase_dimer"/>
</dbReference>
<dbReference type="Proteomes" id="UP000681425">
    <property type="component" value="Chromosome"/>
</dbReference>
<dbReference type="GO" id="GO:0006103">
    <property type="term" value="P:2-oxoglutarate metabolic process"/>
    <property type="evidence" value="ECO:0007669"/>
    <property type="project" value="TreeGrafter"/>
</dbReference>
<dbReference type="Gene3D" id="3.50.50.60">
    <property type="entry name" value="FAD/NAD(P)-binding domain"/>
    <property type="match status" value="2"/>
</dbReference>
<feature type="domain" description="FAD/NAD(P)-binding" evidence="15">
    <location>
        <begin position="4"/>
        <end position="326"/>
    </location>
</feature>
<evidence type="ECO:0000256" key="7">
    <source>
        <dbReference type="ARBA" id="ARBA00022630"/>
    </source>
</evidence>
<comment type="cofactor">
    <cofactor evidence="13">
        <name>FAD</name>
        <dbReference type="ChEBI" id="CHEBI:57692"/>
    </cofactor>
    <text evidence="13">Binds 1 FAD per subunit.</text>
</comment>
<keyword evidence="10 16" id="KW-0560">Oxidoreductase</keyword>
<reference evidence="16" key="1">
    <citation type="submission" date="2021-04" db="EMBL/GenBank/DDBJ databases">
        <title>Isolation of p-tert-butylphenol degrading bacteria Sphingobium phenoxybenzoativorans Tas13 from active sludge.</title>
        <authorList>
            <person name="Li Y."/>
        </authorList>
    </citation>
    <scope>NUCLEOTIDE SEQUENCE</scope>
    <source>
        <strain evidence="16">Tas13</strain>
    </source>
</reference>
<evidence type="ECO:0000256" key="13">
    <source>
        <dbReference type="PIRSR" id="PIRSR000350-3"/>
    </source>
</evidence>
<dbReference type="PRINTS" id="PR00368">
    <property type="entry name" value="FADPNR"/>
</dbReference>
<dbReference type="PANTHER" id="PTHR22912:SF93">
    <property type="entry name" value="SOLUBLE PYRIDINE NUCLEOTIDE TRANSHYDROGENASE"/>
    <property type="match status" value="1"/>
</dbReference>
<dbReference type="SUPFAM" id="SSF51905">
    <property type="entry name" value="FAD/NAD(P)-binding domain"/>
    <property type="match status" value="1"/>
</dbReference>
<dbReference type="PRINTS" id="PR00411">
    <property type="entry name" value="PNDRDTASEI"/>
</dbReference>
<dbReference type="EC" id="1.6.1.1" evidence="4"/>
<dbReference type="AlphaFoldDB" id="A0A975KBG4"/>
<evidence type="ECO:0000256" key="1">
    <source>
        <dbReference type="ARBA" id="ARBA00002842"/>
    </source>
</evidence>
<dbReference type="SUPFAM" id="SSF55424">
    <property type="entry name" value="FAD/NAD-linked reductases, dimerisation (C-terminal) domain"/>
    <property type="match status" value="1"/>
</dbReference>
<dbReference type="InterPro" id="IPR023753">
    <property type="entry name" value="FAD/NAD-binding_dom"/>
</dbReference>
<comment type="subcellular location">
    <subcellularLocation>
        <location evidence="2">Cytoplasm</location>
    </subcellularLocation>
</comment>
<dbReference type="EMBL" id="CP073910">
    <property type="protein sequence ID" value="QUT08318.1"/>
    <property type="molecule type" value="Genomic_DNA"/>
</dbReference>
<evidence type="ECO:0000256" key="10">
    <source>
        <dbReference type="ARBA" id="ARBA00023002"/>
    </source>
</evidence>
<keyword evidence="8 13" id="KW-0274">FAD</keyword>
<evidence type="ECO:0000256" key="4">
    <source>
        <dbReference type="ARBA" id="ARBA00012772"/>
    </source>
</evidence>
<dbReference type="NCBIfam" id="NF003585">
    <property type="entry name" value="PRK05249.1"/>
    <property type="match status" value="1"/>
</dbReference>
<evidence type="ECO:0000256" key="9">
    <source>
        <dbReference type="ARBA" id="ARBA00022857"/>
    </source>
</evidence>
<evidence type="ECO:0000256" key="6">
    <source>
        <dbReference type="ARBA" id="ARBA00022490"/>
    </source>
</evidence>
<dbReference type="PIRSF" id="PIRSF000350">
    <property type="entry name" value="Mercury_reductase_MerA"/>
    <property type="match status" value="1"/>
</dbReference>